<sequence>MLWSTVRVRVGPPPLKAAHCAAFVFLAEHVRYSPMVQRYAPSPLSFRTIRENRPFQQNRPKTAVQIAAQFFAGAGAGGSCCTSVQSTIATGAAAGGAMFSLVGSAGVFVETAILMLCWPRCWLRCVSGCLLFMAVPGPGQRCIVDKMPRGAAAAAHTQIWKAVEQGVLS</sequence>
<reference evidence="1 2" key="1">
    <citation type="submission" date="2015-09" db="EMBL/GenBank/DDBJ databases">
        <title>Genome announcement of multiple Pseudomonas syringae strains.</title>
        <authorList>
            <person name="Thakur S."/>
            <person name="Wang P.W."/>
            <person name="Gong Y."/>
            <person name="Weir B.S."/>
            <person name="Guttman D.S."/>
        </authorList>
    </citation>
    <scope>NUCLEOTIDE SEQUENCE [LARGE SCALE GENOMIC DNA]</scope>
    <source>
        <strain evidence="1 2">ICMP17524</strain>
    </source>
</reference>
<gene>
    <name evidence="1" type="ORF">ALO50_103116</name>
</gene>
<dbReference type="AlphaFoldDB" id="A0A0N8R3L0"/>
<dbReference type="PATRIC" id="fig|264451.4.peg.4431"/>
<dbReference type="Proteomes" id="UP000050356">
    <property type="component" value="Unassembled WGS sequence"/>
</dbReference>
<proteinExistence type="predicted"/>
<accession>A0A0N8R3L0</accession>
<organism evidence="1 2">
    <name type="scientific">Pseudomonas syringae pv. cerasicola</name>
    <dbReference type="NCBI Taxonomy" id="264451"/>
    <lineage>
        <taxon>Bacteria</taxon>
        <taxon>Pseudomonadati</taxon>
        <taxon>Pseudomonadota</taxon>
        <taxon>Gammaproteobacteria</taxon>
        <taxon>Pseudomonadales</taxon>
        <taxon>Pseudomonadaceae</taxon>
        <taxon>Pseudomonas</taxon>
        <taxon>Pseudomonas syringae</taxon>
    </lineage>
</organism>
<evidence type="ECO:0000313" key="1">
    <source>
        <dbReference type="EMBL" id="KPW89886.1"/>
    </source>
</evidence>
<protein>
    <submittedName>
        <fullName evidence="1">Uncharacterized protein</fullName>
    </submittedName>
</protein>
<dbReference type="EMBL" id="LJQA01000621">
    <property type="protein sequence ID" value="KPW89886.1"/>
    <property type="molecule type" value="Genomic_DNA"/>
</dbReference>
<comment type="caution">
    <text evidence="1">The sequence shown here is derived from an EMBL/GenBank/DDBJ whole genome shotgun (WGS) entry which is preliminary data.</text>
</comment>
<name>A0A0N8R3L0_PSESX</name>
<evidence type="ECO:0000313" key="2">
    <source>
        <dbReference type="Proteomes" id="UP000050356"/>
    </source>
</evidence>